<dbReference type="SUPFAM" id="SSF53335">
    <property type="entry name" value="S-adenosyl-L-methionine-dependent methyltransferases"/>
    <property type="match status" value="1"/>
</dbReference>
<proteinExistence type="predicted"/>
<dbReference type="EMBL" id="FOAF01000004">
    <property type="protein sequence ID" value="SEL87058.1"/>
    <property type="molecule type" value="Genomic_DNA"/>
</dbReference>
<gene>
    <name evidence="5" type="ORF">SAMN05661044_03643</name>
</gene>
<keyword evidence="3" id="KW-0949">S-adenosyl-L-methionine</keyword>
<accession>A0A1H7TQU6</accession>
<evidence type="ECO:0000313" key="6">
    <source>
        <dbReference type="Proteomes" id="UP000199421"/>
    </source>
</evidence>
<keyword evidence="6" id="KW-1185">Reference proteome</keyword>
<reference evidence="6" key="1">
    <citation type="submission" date="2016-10" db="EMBL/GenBank/DDBJ databases">
        <authorList>
            <person name="Varghese N."/>
            <person name="Submissions S."/>
        </authorList>
    </citation>
    <scope>NUCLEOTIDE SEQUENCE [LARGE SCALE GENOMIC DNA]</scope>
    <source>
        <strain evidence="6">DSM 18733</strain>
    </source>
</reference>
<evidence type="ECO:0000259" key="4">
    <source>
        <dbReference type="Pfam" id="PF13649"/>
    </source>
</evidence>
<feature type="domain" description="Methyltransferase" evidence="4">
    <location>
        <begin position="71"/>
        <end position="146"/>
    </location>
</feature>
<dbReference type="Gene3D" id="3.40.50.150">
    <property type="entry name" value="Vaccinia Virus protein VP39"/>
    <property type="match status" value="1"/>
</dbReference>
<evidence type="ECO:0000256" key="2">
    <source>
        <dbReference type="ARBA" id="ARBA00022679"/>
    </source>
</evidence>
<dbReference type="OrthoDB" id="9770553at2"/>
<dbReference type="InterPro" id="IPR041698">
    <property type="entry name" value="Methyltransf_25"/>
</dbReference>
<dbReference type="Proteomes" id="UP000199421">
    <property type="component" value="Unassembled WGS sequence"/>
</dbReference>
<organism evidence="5 6">
    <name type="scientific">Olivibacter domesticus</name>
    <name type="common">Pseudosphingobacterium domesticum</name>
    <dbReference type="NCBI Taxonomy" id="407022"/>
    <lineage>
        <taxon>Bacteria</taxon>
        <taxon>Pseudomonadati</taxon>
        <taxon>Bacteroidota</taxon>
        <taxon>Sphingobacteriia</taxon>
        <taxon>Sphingobacteriales</taxon>
        <taxon>Sphingobacteriaceae</taxon>
        <taxon>Olivibacter</taxon>
    </lineage>
</organism>
<evidence type="ECO:0000313" key="5">
    <source>
        <dbReference type="EMBL" id="SEL87058.1"/>
    </source>
</evidence>
<evidence type="ECO:0000256" key="3">
    <source>
        <dbReference type="ARBA" id="ARBA00022691"/>
    </source>
</evidence>
<protein>
    <submittedName>
        <fullName evidence="5">Methyltransferase domain-containing protein</fullName>
    </submittedName>
</protein>
<dbReference type="Pfam" id="PF13649">
    <property type="entry name" value="Methyltransf_25"/>
    <property type="match status" value="1"/>
</dbReference>
<keyword evidence="1 5" id="KW-0489">Methyltransferase</keyword>
<keyword evidence="2 5" id="KW-0808">Transferase</keyword>
<dbReference type="RefSeq" id="WP_093327019.1">
    <property type="nucleotide sequence ID" value="NZ_FOAF01000004.1"/>
</dbReference>
<dbReference type="PANTHER" id="PTHR13610">
    <property type="entry name" value="METHYLTRANSFERASE DOMAIN-CONTAINING PROTEIN"/>
    <property type="match status" value="1"/>
</dbReference>
<name>A0A1H7TQU6_OLID1</name>
<dbReference type="CDD" id="cd02440">
    <property type="entry name" value="AdoMet_MTases"/>
    <property type="match status" value="1"/>
</dbReference>
<dbReference type="AlphaFoldDB" id="A0A1H7TQU6"/>
<dbReference type="InterPro" id="IPR026170">
    <property type="entry name" value="FAM173A/B"/>
</dbReference>
<dbReference type="InterPro" id="IPR029063">
    <property type="entry name" value="SAM-dependent_MTases_sf"/>
</dbReference>
<dbReference type="STRING" id="407022.SAMN05661044_03643"/>
<dbReference type="GO" id="GO:0032259">
    <property type="term" value="P:methylation"/>
    <property type="evidence" value="ECO:0007669"/>
    <property type="project" value="UniProtKB-KW"/>
</dbReference>
<dbReference type="GO" id="GO:0016279">
    <property type="term" value="F:protein-lysine N-methyltransferase activity"/>
    <property type="evidence" value="ECO:0007669"/>
    <property type="project" value="InterPro"/>
</dbReference>
<evidence type="ECO:0000256" key="1">
    <source>
        <dbReference type="ARBA" id="ARBA00022603"/>
    </source>
</evidence>
<sequence>MAFNRLNAALKESINANKILFFLCFLLFITWSSTSVAQETEEHLDVPYVSTKPEVVEAMLKIANVNKDDLIYDLGCGDGRIVIMAAKEYGAKGVGVDIDPLRIKEANENAIKEGVTDHVTFIEQDLFEVDFSKASVVTLYLLPYVNLKLRPLLLEKLKPGTRVVSNEFDMGDWKPEKQITVGGSTLYFWTIPEKGTVN</sequence>
<dbReference type="PANTHER" id="PTHR13610:SF11">
    <property type="entry name" value="METHYLTRANSFERASE DOMAIN-CONTAINING PROTEIN"/>
    <property type="match status" value="1"/>
</dbReference>